<dbReference type="AlphaFoldDB" id="A0A5B7EY19"/>
<sequence>MCCNGGMESREAPLCIPAYHFIELMNVLQSFKKGVAHTLCCIPSFWRSSGTLHTPFINVCRVQDREGQGWRMLQHAQHHWFTILTEGLYIIIHIHRFHDNIMLSFVHQITSLHVSTYLATRSNSL</sequence>
<accession>A0A5B7EY19</accession>
<comment type="caution">
    <text evidence="1">The sequence shown here is derived from an EMBL/GenBank/DDBJ whole genome shotgun (WGS) entry which is preliminary data.</text>
</comment>
<evidence type="ECO:0000313" key="1">
    <source>
        <dbReference type="EMBL" id="MPC39132.1"/>
    </source>
</evidence>
<protein>
    <submittedName>
        <fullName evidence="1">Uncharacterized protein</fullName>
    </submittedName>
</protein>
<name>A0A5B7EY19_PORTR</name>
<gene>
    <name evidence="1" type="ORF">E2C01_032655</name>
</gene>
<keyword evidence="2" id="KW-1185">Reference proteome</keyword>
<evidence type="ECO:0000313" key="2">
    <source>
        <dbReference type="Proteomes" id="UP000324222"/>
    </source>
</evidence>
<proteinExistence type="predicted"/>
<dbReference type="OrthoDB" id="27601at2759"/>
<dbReference type="Proteomes" id="UP000324222">
    <property type="component" value="Unassembled WGS sequence"/>
</dbReference>
<dbReference type="EMBL" id="VSRR010004270">
    <property type="protein sequence ID" value="MPC39132.1"/>
    <property type="molecule type" value="Genomic_DNA"/>
</dbReference>
<reference evidence="1 2" key="1">
    <citation type="submission" date="2019-05" db="EMBL/GenBank/DDBJ databases">
        <title>Another draft genome of Portunus trituberculatus and its Hox gene families provides insights of decapod evolution.</title>
        <authorList>
            <person name="Jeong J.-H."/>
            <person name="Song I."/>
            <person name="Kim S."/>
            <person name="Choi T."/>
            <person name="Kim D."/>
            <person name="Ryu S."/>
            <person name="Kim W."/>
        </authorList>
    </citation>
    <scope>NUCLEOTIDE SEQUENCE [LARGE SCALE GENOMIC DNA]</scope>
    <source>
        <tissue evidence="1">Muscle</tissue>
    </source>
</reference>
<organism evidence="1 2">
    <name type="scientific">Portunus trituberculatus</name>
    <name type="common">Swimming crab</name>
    <name type="synonym">Neptunus trituberculatus</name>
    <dbReference type="NCBI Taxonomy" id="210409"/>
    <lineage>
        <taxon>Eukaryota</taxon>
        <taxon>Metazoa</taxon>
        <taxon>Ecdysozoa</taxon>
        <taxon>Arthropoda</taxon>
        <taxon>Crustacea</taxon>
        <taxon>Multicrustacea</taxon>
        <taxon>Malacostraca</taxon>
        <taxon>Eumalacostraca</taxon>
        <taxon>Eucarida</taxon>
        <taxon>Decapoda</taxon>
        <taxon>Pleocyemata</taxon>
        <taxon>Brachyura</taxon>
        <taxon>Eubrachyura</taxon>
        <taxon>Portunoidea</taxon>
        <taxon>Portunidae</taxon>
        <taxon>Portuninae</taxon>
        <taxon>Portunus</taxon>
    </lineage>
</organism>